<keyword evidence="2" id="KW-0315">Glutamine amidotransferase</keyword>
<dbReference type="CDD" id="cd01741">
    <property type="entry name" value="GATase1_1"/>
    <property type="match status" value="1"/>
</dbReference>
<reference evidence="2 3" key="1">
    <citation type="submission" date="2018-09" db="EMBL/GenBank/DDBJ databases">
        <title>Profundibacter amoris BAR1 gen. nov., sp. nov., a new member of the Roseobacter clade isolated at Lokis Castle Vent Field on the Arctic Mid-Oceanic Ridge.</title>
        <authorList>
            <person name="Le Moine Bauer S."/>
            <person name="Sjoeberg A.G."/>
            <person name="L'Haridon S."/>
            <person name="Stokke R."/>
            <person name="Roalkvam I."/>
            <person name="Steen I.H."/>
            <person name="Dahle H."/>
        </authorList>
    </citation>
    <scope>NUCLEOTIDE SEQUENCE [LARGE SCALE GENOMIC DNA]</scope>
    <source>
        <strain evidence="2 3">BAR1</strain>
    </source>
</reference>
<dbReference type="KEGG" id="pamo:BAR1_03790"/>
<dbReference type="InterPro" id="IPR044992">
    <property type="entry name" value="ChyE-like"/>
</dbReference>
<dbReference type="Proteomes" id="UP000261704">
    <property type="component" value="Chromosome"/>
</dbReference>
<name>A0A347UE51_9RHOB</name>
<dbReference type="PANTHER" id="PTHR42695">
    <property type="entry name" value="GLUTAMINE AMIDOTRANSFERASE YLR126C-RELATED"/>
    <property type="match status" value="1"/>
</dbReference>
<evidence type="ECO:0000313" key="3">
    <source>
        <dbReference type="Proteomes" id="UP000261704"/>
    </source>
</evidence>
<dbReference type="Gene3D" id="3.40.50.880">
    <property type="match status" value="1"/>
</dbReference>
<dbReference type="GO" id="GO:0016740">
    <property type="term" value="F:transferase activity"/>
    <property type="evidence" value="ECO:0007669"/>
    <property type="project" value="UniProtKB-KW"/>
</dbReference>
<dbReference type="AlphaFoldDB" id="A0A347UE51"/>
<dbReference type="OrthoDB" id="7365442at2"/>
<dbReference type="PANTHER" id="PTHR42695:SF5">
    <property type="entry name" value="GLUTAMINE AMIDOTRANSFERASE YLR126C-RELATED"/>
    <property type="match status" value="1"/>
</dbReference>
<protein>
    <submittedName>
        <fullName evidence="2">Type 1 glutamine amidotransferase</fullName>
    </submittedName>
</protein>
<dbReference type="InterPro" id="IPR029062">
    <property type="entry name" value="Class_I_gatase-like"/>
</dbReference>
<dbReference type="EMBL" id="CP032125">
    <property type="protein sequence ID" value="AXX97129.1"/>
    <property type="molecule type" value="Genomic_DNA"/>
</dbReference>
<dbReference type="PROSITE" id="PS51273">
    <property type="entry name" value="GATASE_TYPE_1"/>
    <property type="match status" value="1"/>
</dbReference>
<feature type="domain" description="Glutamine amidotransferase" evidence="1">
    <location>
        <begin position="45"/>
        <end position="177"/>
    </location>
</feature>
<accession>A0A347UE51</accession>
<dbReference type="GO" id="GO:0005829">
    <property type="term" value="C:cytosol"/>
    <property type="evidence" value="ECO:0007669"/>
    <property type="project" value="TreeGrafter"/>
</dbReference>
<evidence type="ECO:0000313" key="2">
    <source>
        <dbReference type="EMBL" id="AXX97129.1"/>
    </source>
</evidence>
<dbReference type="RefSeq" id="WP_118941787.1">
    <property type="nucleotide sequence ID" value="NZ_CP032125.1"/>
</dbReference>
<evidence type="ECO:0000259" key="1">
    <source>
        <dbReference type="Pfam" id="PF00117"/>
    </source>
</evidence>
<sequence>MKIGLLICGHALAQVAEKHGDYAEWFKRLLGDYGFTFDTYYVVDMEFPKDVHDADGWLLSGSPHGAYEDHPFIPPLEDFVRKAYAEHIPMVGICFGHQLIAQALGGKVEKFDKGWAVGRHEYKFEGHGDIALNAWHQDQVMQVPKDAKVIASSDFCKYAGLVYGDRAYTIQPHPEFSNPVISEYITLRRNPEIYDDDMMLQALEYARTDNDSDKLADEIAAFFKQPRKAK</sequence>
<keyword evidence="2" id="KW-0808">Transferase</keyword>
<organism evidence="2 3">
    <name type="scientific">Profundibacter amoris</name>
    <dbReference type="NCBI Taxonomy" id="2171755"/>
    <lineage>
        <taxon>Bacteria</taxon>
        <taxon>Pseudomonadati</taxon>
        <taxon>Pseudomonadota</taxon>
        <taxon>Alphaproteobacteria</taxon>
        <taxon>Rhodobacterales</taxon>
        <taxon>Paracoccaceae</taxon>
        <taxon>Profundibacter</taxon>
    </lineage>
</organism>
<dbReference type="InterPro" id="IPR017926">
    <property type="entry name" value="GATASE"/>
</dbReference>
<gene>
    <name evidence="2" type="ORF">BAR1_03790</name>
</gene>
<dbReference type="SUPFAM" id="SSF52317">
    <property type="entry name" value="Class I glutamine amidotransferase-like"/>
    <property type="match status" value="1"/>
</dbReference>
<dbReference type="Pfam" id="PF00117">
    <property type="entry name" value="GATase"/>
    <property type="match status" value="1"/>
</dbReference>
<proteinExistence type="predicted"/>
<keyword evidence="3" id="KW-1185">Reference proteome</keyword>